<dbReference type="KEGG" id="lant:TUM19329_16190"/>
<feature type="compositionally biased region" description="Basic and acidic residues" evidence="2">
    <location>
        <begin position="603"/>
        <end position="637"/>
    </location>
</feature>
<reference evidence="5" key="1">
    <citation type="journal article" date="2020" name="Microbiol. Resour. Announc.">
        <title>Complete Genome Sequence of Novel Psychrotolerant Legionella Strain TUM19329, Isolated from Antarctic Lake Sediment.</title>
        <authorList>
            <person name="Shimada S."/>
            <person name="Nakai R."/>
            <person name="Aoki K."/>
            <person name="Shimoeda N."/>
            <person name="Ohno G."/>
            <person name="Miyazaki Y."/>
            <person name="Kudoh S."/>
            <person name="Imura S."/>
            <person name="Watanabe K."/>
            <person name="Ishii Y."/>
            <person name="Tateda K."/>
        </authorList>
    </citation>
    <scope>NUCLEOTIDE SEQUENCE [LARGE SCALE GENOMIC DNA]</scope>
    <source>
        <strain evidence="5">TUM19329</strain>
    </source>
</reference>
<evidence type="ECO:0000256" key="1">
    <source>
        <dbReference type="SAM" id="Coils"/>
    </source>
</evidence>
<evidence type="ECO:0000256" key="2">
    <source>
        <dbReference type="SAM" id="MobiDB-lite"/>
    </source>
</evidence>
<proteinExistence type="predicted"/>
<dbReference type="Proteomes" id="UP000502894">
    <property type="component" value="Chromosome"/>
</dbReference>
<dbReference type="NCBIfam" id="TIGR03504">
    <property type="entry name" value="FimV_Cterm"/>
    <property type="match status" value="1"/>
</dbReference>
<dbReference type="Gene3D" id="1.20.58.2200">
    <property type="match status" value="1"/>
</dbReference>
<keyword evidence="3" id="KW-0812">Transmembrane</keyword>
<feature type="domain" description="FimV N-terminal" evidence="4">
    <location>
        <begin position="23"/>
        <end position="129"/>
    </location>
</feature>
<dbReference type="EMBL" id="AP022839">
    <property type="protein sequence ID" value="BCA95258.1"/>
    <property type="molecule type" value="Genomic_DNA"/>
</dbReference>
<feature type="region of interest" description="Disordered" evidence="2">
    <location>
        <begin position="546"/>
        <end position="723"/>
    </location>
</feature>
<dbReference type="InterPro" id="IPR038440">
    <property type="entry name" value="FimV_C_sf"/>
</dbReference>
<feature type="coiled-coil region" evidence="1">
    <location>
        <begin position="368"/>
        <end position="409"/>
    </location>
</feature>
<sequence length="778" mass="86317">MKKTVLHSALLAWIIPMSLNAIGLGEMTVKSSLDQPFLAEIELIDVGNAPLMGIKVGVADPESFHQIGLERIAVLSLLNFKIEQNAKGKLVIKIQSVDRISDPYMELVVDLTWPNGQLYKAYTVLVDPPGYQLVSTLAQNSPAYYKKMTGHKKVAGHRAQSGVINKKVITEVQHNPVALKDNKKKTTYGPTITNENVWQIAQRYKTSEVILPQVVLAVVGENPDAFKEGNLNGLKIGIRLVIPSTREIMEVPAELATEEVMAHDKAWDERSSINHVLSPPYINGQTINTVPRIATNYPIKKSEVPAIPRFTTMQAITPPPAILPQFLIPNSAVSVMNSNQQPAPDKTAQNPERVSNIKAEISITTAAVESVRESNAILMEQLHLLQEQNKKLQLQLDKRDKEIESIQAQMQLMVKQRLAVASQANASFANNQSSSLWPLWILLVLAVGGGSFAYWYFIYREKDIHDEPYLVRTPMEPPSLKPEAQQKLKKADETTELSAAGEDVGVVEQNETASKSSKVEEIKPKVIAESSKKIINDNDLSDKKMINKSESVETADKPVKKQGAKKKKNAVPKKAPIEAADLPIGKQEAFNERAVLIPGNKETTGKDKKQKDKIARDIKEDQEAAKEKSVMEFESQKNHLPVNDEVQNLPPSDQNPLLSGSESISEQSENKAKEESSNHDVLEFETDLHQLIPEKSEKKTKPKSEQEDGSDQSIDFVSTSSNPLKSKTALNTLLALAKTYIGMDDIESARTSLEEVLEYGNEIQKTEAQRLLDEIKDK</sequence>
<dbReference type="RefSeq" id="WP_173236899.1">
    <property type="nucleotide sequence ID" value="NZ_AP022839.1"/>
</dbReference>
<evidence type="ECO:0000259" key="4">
    <source>
        <dbReference type="Pfam" id="PF25800"/>
    </source>
</evidence>
<feature type="compositionally biased region" description="Basic and acidic residues" evidence="2">
    <location>
        <begin position="668"/>
        <end position="706"/>
    </location>
</feature>
<dbReference type="Pfam" id="PF25800">
    <property type="entry name" value="FimV_N"/>
    <property type="match status" value="1"/>
</dbReference>
<feature type="compositionally biased region" description="Basic and acidic residues" evidence="2">
    <location>
        <begin position="484"/>
        <end position="493"/>
    </location>
</feature>
<protein>
    <submittedName>
        <fullName evidence="5">Tfp pilus assembly protein FimV (Twitching motility)</fullName>
    </submittedName>
</protein>
<name>A0A6F8T4C7_9GAMM</name>
<dbReference type="InterPro" id="IPR020012">
    <property type="entry name" value="LysM_FimV"/>
</dbReference>
<accession>A0A6F8T4C7</accession>
<evidence type="ECO:0000256" key="3">
    <source>
        <dbReference type="SAM" id="Phobius"/>
    </source>
</evidence>
<evidence type="ECO:0000313" key="5">
    <source>
        <dbReference type="EMBL" id="BCA95258.1"/>
    </source>
</evidence>
<dbReference type="InterPro" id="IPR020011">
    <property type="entry name" value="FimV_C"/>
</dbReference>
<dbReference type="AlphaFoldDB" id="A0A6F8T4C7"/>
<feature type="compositionally biased region" description="Polar residues" evidence="2">
    <location>
        <begin position="711"/>
        <end position="723"/>
    </location>
</feature>
<dbReference type="NCBIfam" id="TIGR03505">
    <property type="entry name" value="FimV_core"/>
    <property type="match status" value="1"/>
</dbReference>
<feature type="region of interest" description="Disordered" evidence="2">
    <location>
        <begin position="475"/>
        <end position="500"/>
    </location>
</feature>
<feature type="compositionally biased region" description="Polar residues" evidence="2">
    <location>
        <begin position="645"/>
        <end position="667"/>
    </location>
</feature>
<gene>
    <name evidence="5" type="ORF">TUM19329_16190</name>
</gene>
<keyword evidence="6" id="KW-1185">Reference proteome</keyword>
<feature type="compositionally biased region" description="Basic residues" evidence="2">
    <location>
        <begin position="560"/>
        <end position="571"/>
    </location>
</feature>
<dbReference type="InterPro" id="IPR057840">
    <property type="entry name" value="FimV_N"/>
</dbReference>
<keyword evidence="3" id="KW-0472">Membrane</keyword>
<feature type="compositionally biased region" description="Basic and acidic residues" evidence="2">
    <location>
        <begin position="546"/>
        <end position="559"/>
    </location>
</feature>
<keyword evidence="1" id="KW-0175">Coiled coil</keyword>
<feature type="transmembrane region" description="Helical" evidence="3">
    <location>
        <begin position="437"/>
        <end position="457"/>
    </location>
</feature>
<organism evidence="5 6">
    <name type="scientific">Legionella antarctica</name>
    <dbReference type="NCBI Taxonomy" id="2708020"/>
    <lineage>
        <taxon>Bacteria</taxon>
        <taxon>Pseudomonadati</taxon>
        <taxon>Pseudomonadota</taxon>
        <taxon>Gammaproteobacteria</taxon>
        <taxon>Legionellales</taxon>
        <taxon>Legionellaceae</taxon>
        <taxon>Legionella</taxon>
    </lineage>
</organism>
<keyword evidence="3" id="KW-1133">Transmembrane helix</keyword>
<evidence type="ECO:0000313" key="6">
    <source>
        <dbReference type="Proteomes" id="UP000502894"/>
    </source>
</evidence>